<gene>
    <name evidence="4" type="primary">mqnA</name>
    <name evidence="5" type="ORF">E0485_02775</name>
</gene>
<dbReference type="Pfam" id="PF02621">
    <property type="entry name" value="VitK2_biosynth"/>
    <property type="match status" value="1"/>
</dbReference>
<dbReference type="InterPro" id="IPR030868">
    <property type="entry name" value="MqnA"/>
</dbReference>
<reference evidence="5 6" key="1">
    <citation type="submission" date="2019-03" db="EMBL/GenBank/DDBJ databases">
        <authorList>
            <person name="Kim M.K.M."/>
        </authorList>
    </citation>
    <scope>NUCLEOTIDE SEQUENCE [LARGE SCALE GENOMIC DNA]</scope>
    <source>
        <strain evidence="5 6">18JY21-1</strain>
    </source>
</reference>
<proteinExistence type="inferred from homology"/>
<dbReference type="OrthoDB" id="9810112at2"/>
<dbReference type="PANTHER" id="PTHR37690:SF1">
    <property type="entry name" value="CHORISMATE DEHYDRATASE"/>
    <property type="match status" value="1"/>
</dbReference>
<dbReference type="RefSeq" id="WP_132416290.1">
    <property type="nucleotide sequence ID" value="NZ_SKFG01000001.1"/>
</dbReference>
<dbReference type="Gene3D" id="3.40.190.10">
    <property type="entry name" value="Periplasmic binding protein-like II"/>
    <property type="match status" value="2"/>
</dbReference>
<name>A0A4R4ERN5_9BACL</name>
<sequence>MNNQQAQIRVGRINYSNVWPIFYYFPFSEFGSSVQFIEQVPSTLNRAMAAGEIDMGPISSFAYGENFDSYVLCPQLSVSAKNEVNSILLFHREPLETIKDGNFALTSASATSVNLCKIILQKFYGGNPTYTTAAPNLEEMMKDHDGALLIGDDAIRASWVDTGYRVTDLGQEWKKWTGTGMTFAVWAIREAVVRQYPELIERIRQAFVESKIKSLADPMAMVHDAQTKIGGTESYWLHYFGDLCYDFGSEQWEGLSLYYRYAWELGLLSKPVPLKLL</sequence>
<dbReference type="HAMAP" id="MF_00995">
    <property type="entry name" value="MqnA"/>
    <property type="match status" value="1"/>
</dbReference>
<comment type="pathway">
    <text evidence="1 4">Quinol/quinone metabolism; menaquinone biosynthesis.</text>
</comment>
<evidence type="ECO:0000256" key="2">
    <source>
        <dbReference type="ARBA" id="ARBA00022428"/>
    </source>
</evidence>
<keyword evidence="6" id="KW-1185">Reference proteome</keyword>
<dbReference type="Proteomes" id="UP000295418">
    <property type="component" value="Unassembled WGS sequence"/>
</dbReference>
<dbReference type="CDD" id="cd13634">
    <property type="entry name" value="PBP2_Sco4506"/>
    <property type="match status" value="1"/>
</dbReference>
<evidence type="ECO:0000256" key="3">
    <source>
        <dbReference type="ARBA" id="ARBA00023239"/>
    </source>
</evidence>
<dbReference type="SUPFAM" id="SSF53850">
    <property type="entry name" value="Periplasmic binding protein-like II"/>
    <property type="match status" value="1"/>
</dbReference>
<dbReference type="InterPro" id="IPR003773">
    <property type="entry name" value="Menaquinone_biosynth"/>
</dbReference>
<keyword evidence="3 4" id="KW-0456">Lyase</keyword>
<dbReference type="UniPathway" id="UPA00079"/>
<evidence type="ECO:0000256" key="4">
    <source>
        <dbReference type="HAMAP-Rule" id="MF_00995"/>
    </source>
</evidence>
<comment type="catalytic activity">
    <reaction evidence="4">
        <text>chorismate = 3-[(1-carboxyvinyl)-oxy]benzoate + H2O</text>
        <dbReference type="Rhea" id="RHEA:40051"/>
        <dbReference type="ChEBI" id="CHEBI:15377"/>
        <dbReference type="ChEBI" id="CHEBI:29748"/>
        <dbReference type="ChEBI" id="CHEBI:76981"/>
        <dbReference type="EC" id="4.2.1.151"/>
    </reaction>
</comment>
<dbReference type="GO" id="GO:0016836">
    <property type="term" value="F:hydro-lyase activity"/>
    <property type="evidence" value="ECO:0007669"/>
    <property type="project" value="UniProtKB-UniRule"/>
</dbReference>
<evidence type="ECO:0000256" key="1">
    <source>
        <dbReference type="ARBA" id="ARBA00004863"/>
    </source>
</evidence>
<keyword evidence="2 4" id="KW-0474">Menaquinone biosynthesis</keyword>
<protein>
    <recommendedName>
        <fullName evidence="4">Chorismate dehydratase</fullName>
        <ecNumber evidence="4">4.2.1.151</ecNumber>
    </recommendedName>
    <alternativeName>
        <fullName evidence="4">Menaquinone biosynthetic enzyme MqnA</fullName>
    </alternativeName>
</protein>
<dbReference type="EC" id="4.2.1.151" evidence="4"/>
<dbReference type="EMBL" id="SKFG01000001">
    <property type="protein sequence ID" value="TCZ81215.1"/>
    <property type="molecule type" value="Genomic_DNA"/>
</dbReference>
<organism evidence="5 6">
    <name type="scientific">Paenibacillus albiflavus</name>
    <dbReference type="NCBI Taxonomy" id="2545760"/>
    <lineage>
        <taxon>Bacteria</taxon>
        <taxon>Bacillati</taxon>
        <taxon>Bacillota</taxon>
        <taxon>Bacilli</taxon>
        <taxon>Bacillales</taxon>
        <taxon>Paenibacillaceae</taxon>
        <taxon>Paenibacillus</taxon>
    </lineage>
</organism>
<dbReference type="AlphaFoldDB" id="A0A4R4ERN5"/>
<evidence type="ECO:0000313" key="5">
    <source>
        <dbReference type="EMBL" id="TCZ81215.1"/>
    </source>
</evidence>
<dbReference type="GO" id="GO:0009234">
    <property type="term" value="P:menaquinone biosynthetic process"/>
    <property type="evidence" value="ECO:0007669"/>
    <property type="project" value="UniProtKB-UniRule"/>
</dbReference>
<accession>A0A4R4ERN5</accession>
<comment type="similarity">
    <text evidence="4">Belongs to the MqnA/MqnD family. MqnA subfamily.</text>
</comment>
<comment type="caution">
    <text evidence="5">The sequence shown here is derived from an EMBL/GenBank/DDBJ whole genome shotgun (WGS) entry which is preliminary data.</text>
</comment>
<comment type="function">
    <text evidence="4">Catalyzes the dehydration of chorismate into 3-[(1-carboxyvinyl)oxy]benzoate, a step in the biosynthesis of menaquinone (MK, vitamin K2).</text>
</comment>
<dbReference type="PANTHER" id="PTHR37690">
    <property type="entry name" value="CHORISMATE DEHYDRATASE"/>
    <property type="match status" value="1"/>
</dbReference>
<evidence type="ECO:0000313" key="6">
    <source>
        <dbReference type="Proteomes" id="UP000295418"/>
    </source>
</evidence>